<accession>A0A9N9G761</accession>
<organism evidence="1 2">
    <name type="scientific">Cetraspora pellucida</name>
    <dbReference type="NCBI Taxonomy" id="1433469"/>
    <lineage>
        <taxon>Eukaryota</taxon>
        <taxon>Fungi</taxon>
        <taxon>Fungi incertae sedis</taxon>
        <taxon>Mucoromycota</taxon>
        <taxon>Glomeromycotina</taxon>
        <taxon>Glomeromycetes</taxon>
        <taxon>Diversisporales</taxon>
        <taxon>Gigasporaceae</taxon>
        <taxon>Cetraspora</taxon>
    </lineage>
</organism>
<evidence type="ECO:0000313" key="2">
    <source>
        <dbReference type="Proteomes" id="UP000789759"/>
    </source>
</evidence>
<dbReference type="OrthoDB" id="2419736at2759"/>
<gene>
    <name evidence="1" type="ORF">CPELLU_LOCUS6326</name>
</gene>
<proteinExistence type="predicted"/>
<keyword evidence="2" id="KW-1185">Reference proteome</keyword>
<feature type="non-terminal residue" evidence="1">
    <location>
        <position position="78"/>
    </location>
</feature>
<reference evidence="1" key="1">
    <citation type="submission" date="2021-06" db="EMBL/GenBank/DDBJ databases">
        <authorList>
            <person name="Kallberg Y."/>
            <person name="Tangrot J."/>
            <person name="Rosling A."/>
        </authorList>
    </citation>
    <scope>NUCLEOTIDE SEQUENCE</scope>
    <source>
        <strain evidence="1">FL966</strain>
    </source>
</reference>
<sequence length="78" mass="9092">FWSCFNTSIKMNKHAVNGKQRILSIIANNFEWYEIQEKLKILNDLIDATKKYFRINKADCIALSKPIVTQSQISDVKD</sequence>
<protein>
    <submittedName>
        <fullName evidence="1">23454_t:CDS:1</fullName>
    </submittedName>
</protein>
<dbReference type="AlphaFoldDB" id="A0A9N9G761"/>
<dbReference type="Proteomes" id="UP000789759">
    <property type="component" value="Unassembled WGS sequence"/>
</dbReference>
<comment type="caution">
    <text evidence="1">The sequence shown here is derived from an EMBL/GenBank/DDBJ whole genome shotgun (WGS) entry which is preliminary data.</text>
</comment>
<name>A0A9N9G761_9GLOM</name>
<dbReference type="EMBL" id="CAJVQA010003887">
    <property type="protein sequence ID" value="CAG8586214.1"/>
    <property type="molecule type" value="Genomic_DNA"/>
</dbReference>
<evidence type="ECO:0000313" key="1">
    <source>
        <dbReference type="EMBL" id="CAG8586214.1"/>
    </source>
</evidence>